<gene>
    <name evidence="2" type="ORF">AAF712_007945</name>
</gene>
<reference evidence="2 3" key="1">
    <citation type="submission" date="2024-05" db="EMBL/GenBank/DDBJ databases">
        <title>A draft genome resource for the thread blight pathogen Marasmius tenuissimus strain MS-2.</title>
        <authorList>
            <person name="Yulfo-Soto G.E."/>
            <person name="Baruah I.K."/>
            <person name="Amoako-Attah I."/>
            <person name="Bukari Y."/>
            <person name="Meinhardt L.W."/>
            <person name="Bailey B.A."/>
            <person name="Cohen S.P."/>
        </authorList>
    </citation>
    <scope>NUCLEOTIDE SEQUENCE [LARGE SCALE GENOMIC DNA]</scope>
    <source>
        <strain evidence="2 3">MS-2</strain>
    </source>
</reference>
<feature type="compositionally biased region" description="Pro residues" evidence="1">
    <location>
        <begin position="782"/>
        <end position="799"/>
    </location>
</feature>
<feature type="compositionally biased region" description="Polar residues" evidence="1">
    <location>
        <begin position="608"/>
        <end position="617"/>
    </location>
</feature>
<feature type="compositionally biased region" description="Basic residues" evidence="1">
    <location>
        <begin position="1232"/>
        <end position="1242"/>
    </location>
</feature>
<dbReference type="SUPFAM" id="SSF53067">
    <property type="entry name" value="Actin-like ATPase domain"/>
    <property type="match status" value="1"/>
</dbReference>
<feature type="compositionally biased region" description="Low complexity" evidence="1">
    <location>
        <begin position="1080"/>
        <end position="1154"/>
    </location>
</feature>
<dbReference type="Gene3D" id="3.90.640.10">
    <property type="entry name" value="Actin, Chain A, domain 4"/>
    <property type="match status" value="1"/>
</dbReference>
<dbReference type="PANTHER" id="PTHR14187">
    <property type="entry name" value="ALPHA KINASE/ELONGATION FACTOR 2 KINASE"/>
    <property type="match status" value="1"/>
</dbReference>
<feature type="compositionally biased region" description="Low complexity" evidence="1">
    <location>
        <begin position="661"/>
        <end position="678"/>
    </location>
</feature>
<dbReference type="Proteomes" id="UP001437256">
    <property type="component" value="Unassembled WGS sequence"/>
</dbReference>
<feature type="compositionally biased region" description="Low complexity" evidence="1">
    <location>
        <begin position="927"/>
        <end position="947"/>
    </location>
</feature>
<proteinExistence type="predicted"/>
<feature type="compositionally biased region" description="Pro residues" evidence="1">
    <location>
        <begin position="640"/>
        <end position="654"/>
    </location>
</feature>
<dbReference type="Gene3D" id="3.30.420.40">
    <property type="match status" value="2"/>
</dbReference>
<evidence type="ECO:0000313" key="3">
    <source>
        <dbReference type="Proteomes" id="UP001437256"/>
    </source>
</evidence>
<dbReference type="InterPro" id="IPR043129">
    <property type="entry name" value="ATPase_NBD"/>
</dbReference>
<feature type="compositionally biased region" description="Low complexity" evidence="1">
    <location>
        <begin position="800"/>
        <end position="835"/>
    </location>
</feature>
<accession>A0ABR2ZWE8</accession>
<dbReference type="EMBL" id="JBBXMP010000052">
    <property type="protein sequence ID" value="KAL0065109.1"/>
    <property type="molecule type" value="Genomic_DNA"/>
</dbReference>
<feature type="compositionally biased region" description="Polar residues" evidence="1">
    <location>
        <begin position="694"/>
        <end position="708"/>
    </location>
</feature>
<feature type="region of interest" description="Disordered" evidence="1">
    <location>
        <begin position="927"/>
        <end position="1242"/>
    </location>
</feature>
<feature type="compositionally biased region" description="Pro residues" evidence="1">
    <location>
        <begin position="980"/>
        <end position="992"/>
    </location>
</feature>
<sequence length="1242" mass="130565">MKTSEIRKPYTGASRSLVVAIDVSYAILEPGEIPKIHGVTRFPGQEHQAGNNKIPSILYYDKDGGVMAAGAEADTSTTLSMAEDEGWVKVDLFKLRLRPRTMKLNMNGMKFGPLPAGKNAVHVFGDFLGYLFRCTRDFIVDTHANGASLWRAVEANMQFVLSHPNGWEGVQQTKMRRAAIHGGLITDSHEGKARIYFVTEGEASLHACVLNGLASDVLQDPAKSSFLIADAGGGTLDISAYTIRSQNPLVIEETAPPDCIFAGSVFVSRRARILFEEKLKNSKYGTPDALDHITKRFDETTKRLFRNKKDPQFIVFGSPLDKDLSVGIRSGQLRLSGEEVAELFEPSVSAAVSAIKTQLESSRGLIKSIFLVGGYAASAWLFTQLQERLKPFNVTVSRPDSQTSKAVADGAIGFFCDHHVSARIAKFMYGVEYLREFKADDPDHVMRKDRLTELPSGPRLLPDAFDCILARGVRVKESTVFTRKYCTELTSLSLLSVFEVEIWCYRGGNDVPKWILRNHEEFSTLCLVRADLSPLSGSAEAKQGKHGKTYWNIVFSIEIHFGLTEFRARIKWNDNGTTKYGPASIIYNERGHRTDEEEPDEIPGDDNAGSTRNQTRAPSPDSFHTPAVTAPTSKRASVVGPPPSQPSIAVPPPVDASINGRASSVASSRELSSAISDSSRSRSRSKGKERLSQFDDTASISTTRSSSKLGEALSSVWGSAASPAKSTKSLAESIRSKRATPAVAPAPLPPASEVSATPPVVGSPGLSEAQGIPTVERVVAHAPPPPPPAIVEPPAPEAAPEPVAVAHPPAGTLSSKAGSRAASVAGSRPVSVAGSRPVSVAGSRPVSVAGSRPVSVAGSRPVSVVGSVAEKPQVINRPASSVISPLSFPEVNVDPATQPITATSPTSENGLFSYGTSLANGLMTSDAAAAATSSISDTLGSLGSRLGSLGGWGQKSKTATPKGSITPASKSSRAATPQPAGTPKPSVSPTPKPASRVATPQPGGTPRPPGALLPDEEETPQPPQIEEATEPPKAPTPPPPSADQPADAPKEGAQAEEAVSSDPVQEATEADSAPPPPPEQSGEAASSEEVAEAVAAEPLQAEEASATPAADAGTEAAPSESPAPADPDLSTEATPTPAEAAPTETAPVETSETAGDNAEAAQPEGAQVEVNGSTTDEVKAEEKTDDPEAKGEDSKNDDNENKTEEGKEDDDDDEGGKTPKSTHSKGGNAGAGKKKKKGKKGK</sequence>
<name>A0ABR2ZWE8_9AGAR</name>
<protein>
    <submittedName>
        <fullName evidence="2">Uncharacterized protein</fullName>
    </submittedName>
</protein>
<feature type="compositionally biased region" description="Polar residues" evidence="1">
    <location>
        <begin position="955"/>
        <end position="975"/>
    </location>
</feature>
<feature type="region of interest" description="Disordered" evidence="1">
    <location>
        <begin position="589"/>
        <end position="863"/>
    </location>
</feature>
<dbReference type="PANTHER" id="PTHR14187:SF5">
    <property type="entry name" value="HEAT SHOCK 70 KDA PROTEIN 12A"/>
    <property type="match status" value="1"/>
</dbReference>
<evidence type="ECO:0000313" key="2">
    <source>
        <dbReference type="EMBL" id="KAL0065109.1"/>
    </source>
</evidence>
<dbReference type="CDD" id="cd10170">
    <property type="entry name" value="ASKHA_NBD_HSP70"/>
    <property type="match status" value="1"/>
</dbReference>
<evidence type="ECO:0000256" key="1">
    <source>
        <dbReference type="SAM" id="MobiDB-lite"/>
    </source>
</evidence>
<comment type="caution">
    <text evidence="2">The sequence shown here is derived from an EMBL/GenBank/DDBJ whole genome shotgun (WGS) entry which is preliminary data.</text>
</comment>
<keyword evidence="3" id="KW-1185">Reference proteome</keyword>
<feature type="compositionally biased region" description="Basic and acidic residues" evidence="1">
    <location>
        <begin position="1176"/>
        <end position="1205"/>
    </location>
</feature>
<feature type="compositionally biased region" description="Pro residues" evidence="1">
    <location>
        <begin position="1032"/>
        <end position="1042"/>
    </location>
</feature>
<organism evidence="2 3">
    <name type="scientific">Marasmius tenuissimus</name>
    <dbReference type="NCBI Taxonomy" id="585030"/>
    <lineage>
        <taxon>Eukaryota</taxon>
        <taxon>Fungi</taxon>
        <taxon>Dikarya</taxon>
        <taxon>Basidiomycota</taxon>
        <taxon>Agaricomycotina</taxon>
        <taxon>Agaricomycetes</taxon>
        <taxon>Agaricomycetidae</taxon>
        <taxon>Agaricales</taxon>
        <taxon>Marasmiineae</taxon>
        <taxon>Marasmiaceae</taxon>
        <taxon>Marasmius</taxon>
    </lineage>
</organism>